<feature type="region of interest" description="Disordered" evidence="1">
    <location>
        <begin position="54"/>
        <end position="75"/>
    </location>
</feature>
<dbReference type="Pfam" id="PF06474">
    <property type="entry name" value="LPAM_MltD"/>
    <property type="match status" value="1"/>
</dbReference>
<evidence type="ECO:0000259" key="2">
    <source>
        <dbReference type="Pfam" id="PF06474"/>
    </source>
</evidence>
<accession>A0A3M6C8X4</accession>
<gene>
    <name evidence="3" type="ORF">ALP13_04997</name>
</gene>
<dbReference type="InterPro" id="IPR010511">
    <property type="entry name" value="MltD_lipid-attach"/>
</dbReference>
<comment type="caution">
    <text evidence="3">The sequence shown here is derived from an EMBL/GenBank/DDBJ whole genome shotgun (WGS) entry which is preliminary data.</text>
</comment>
<evidence type="ECO:0000313" key="3">
    <source>
        <dbReference type="EMBL" id="RMV40295.1"/>
    </source>
</evidence>
<dbReference type="AlphaFoldDB" id="A0A3M6C8X4"/>
<evidence type="ECO:0000256" key="1">
    <source>
        <dbReference type="SAM" id="MobiDB-lite"/>
    </source>
</evidence>
<dbReference type="EMBL" id="RBUQ01000088">
    <property type="protein sequence ID" value="RMV40295.1"/>
    <property type="molecule type" value="Genomic_DNA"/>
</dbReference>
<organism evidence="3 4">
    <name type="scientific">Pseudomonas syringae pv. maculicola</name>
    <dbReference type="NCBI Taxonomy" id="59511"/>
    <lineage>
        <taxon>Bacteria</taxon>
        <taxon>Pseudomonadati</taxon>
        <taxon>Pseudomonadota</taxon>
        <taxon>Gammaproteobacteria</taxon>
        <taxon>Pseudomonadales</taxon>
        <taxon>Pseudomonadaceae</taxon>
        <taxon>Pseudomonas</taxon>
    </lineage>
</organism>
<name>A0A3M6C8X4_PSEYM</name>
<proteinExistence type="predicted"/>
<dbReference type="Proteomes" id="UP000271631">
    <property type="component" value="Unassembled WGS sequence"/>
</dbReference>
<protein>
    <submittedName>
        <fullName evidence="3">Membrane-bound lytic murein transglycosylase D</fullName>
    </submittedName>
</protein>
<reference evidence="3 4" key="1">
    <citation type="submission" date="2018-08" db="EMBL/GenBank/DDBJ databases">
        <title>Recombination of ecologically and evolutionarily significant loci maintains genetic cohesion in the Pseudomonas syringae species complex.</title>
        <authorList>
            <person name="Dillon M."/>
            <person name="Thakur S."/>
            <person name="Almeida R.N.D."/>
            <person name="Weir B.S."/>
            <person name="Guttman D.S."/>
        </authorList>
    </citation>
    <scope>NUCLEOTIDE SEQUENCE [LARGE SCALE GENOMIC DNA]</scope>
    <source>
        <strain evidence="3 4">ICMP 11281</strain>
    </source>
</reference>
<feature type="non-terminal residue" evidence="3">
    <location>
        <position position="75"/>
    </location>
</feature>
<sequence>MSSSISKPSHSDALTRLAQAMAVTASALLAGCQSTASVDPVSSHRTPNMAAGIKQKPIFLSHKPTTPLAPPQDVW</sequence>
<feature type="domain" description="Lytic murein transglycosylase D lipid attachment" evidence="2">
    <location>
        <begin position="1"/>
        <end position="34"/>
    </location>
</feature>
<dbReference type="RefSeq" id="WP_310887168.1">
    <property type="nucleotide sequence ID" value="NZ_RBUQ01000088.1"/>
</dbReference>
<dbReference type="PROSITE" id="PS51257">
    <property type="entry name" value="PROKAR_LIPOPROTEIN"/>
    <property type="match status" value="1"/>
</dbReference>
<evidence type="ECO:0000313" key="4">
    <source>
        <dbReference type="Proteomes" id="UP000271631"/>
    </source>
</evidence>